<evidence type="ECO:0000256" key="1">
    <source>
        <dbReference type="ARBA" id="ARBA00006281"/>
    </source>
</evidence>
<dbReference type="CDD" id="cd13777">
    <property type="entry name" value="Aar2_N"/>
    <property type="match status" value="1"/>
</dbReference>
<name>F0W3U1_9STRA</name>
<comment type="similarity">
    <text evidence="1">Belongs to the AAR2 family.</text>
</comment>
<gene>
    <name evidence="4" type="primary">AlNc14C14G1606</name>
    <name evidence="4" type="ORF">ALNC14_018320</name>
</gene>
<dbReference type="HOGENOM" id="CLU_036039_1_0_1"/>
<evidence type="ECO:0000259" key="2">
    <source>
        <dbReference type="Pfam" id="PF05282"/>
    </source>
</evidence>
<reference evidence="4" key="1">
    <citation type="journal article" date="2011" name="PLoS Biol.">
        <title>Gene gain and loss during evolution of obligate parasitism in the white rust pathogen of Arabidopsis thaliana.</title>
        <authorList>
            <person name="Kemen E."/>
            <person name="Gardiner A."/>
            <person name="Schultz-Larsen T."/>
            <person name="Kemen A.C."/>
            <person name="Balmuth A.L."/>
            <person name="Robert-Seilaniantz A."/>
            <person name="Bailey K."/>
            <person name="Holub E."/>
            <person name="Studholme D.J."/>
            <person name="Maclean D."/>
            <person name="Jones J.D."/>
        </authorList>
    </citation>
    <scope>NUCLEOTIDE SEQUENCE</scope>
</reference>
<feature type="domain" description="AAR2 N-terminal" evidence="3">
    <location>
        <begin position="43"/>
        <end position="171"/>
    </location>
</feature>
<dbReference type="InterPro" id="IPR038514">
    <property type="entry name" value="AAR2_C_sf"/>
</dbReference>
<dbReference type="InterPro" id="IPR033648">
    <property type="entry name" value="AAR2_C"/>
</dbReference>
<evidence type="ECO:0000259" key="3">
    <source>
        <dbReference type="Pfam" id="PF20981"/>
    </source>
</evidence>
<proteinExistence type="inferred from homology"/>
<sequence>MCQHNHNIRKMSSALAECFKGQYSSALNDTKNRDRNVCIDSSGGFLICLDVPSCTEFGVDYEVSRTGPNFQGVKFIPQGLHLVIFRPREDEYGFRKGFFINFTSPRQVIVKTWIPEDEELCTPSGLVNLQYLEEAARTFQMDGKLGPYPYNHYRTWRRLSTYMTLSVLKRCGIEPNAIILPGDSTPSLRESVCASPSDVNTELPKSPITPSFTRISIRKSGLSGKECTSYYMDRSAMLKEIVEQSFDGNGLELLGELQLSFVIFLQLSSFAAFNQWRDILTLLCSCESALKSHSSLFLAFCKVLYAQLEKIPEDFFTSELTDENFLQVILASFFELLEDNCLDAKLRQHGQQMRTFMAERYQFAFFDSHCIVKTEYDPTVVNLQEEGDEAMEEKFNEDVALAFLHYKSCEAPRVT</sequence>
<dbReference type="Pfam" id="PF20981">
    <property type="entry name" value="AAR2_1st"/>
    <property type="match status" value="1"/>
</dbReference>
<protein>
    <submittedName>
        <fullName evidence="4">Uncharacterized protein AlNc14C14G1606</fullName>
    </submittedName>
</protein>
<dbReference type="CDD" id="cd13778">
    <property type="entry name" value="Aar2_C"/>
    <property type="match status" value="1"/>
</dbReference>
<reference evidence="4" key="2">
    <citation type="submission" date="2011-02" db="EMBL/GenBank/DDBJ databases">
        <authorList>
            <person name="MacLean D."/>
        </authorList>
    </citation>
    <scope>NUCLEOTIDE SEQUENCE</scope>
</reference>
<dbReference type="Pfam" id="PF05282">
    <property type="entry name" value="AAR2"/>
    <property type="match status" value="1"/>
</dbReference>
<dbReference type="AlphaFoldDB" id="F0W3U1"/>
<dbReference type="EMBL" id="FR824059">
    <property type="protein sequence ID" value="CCA15689.1"/>
    <property type="molecule type" value="Genomic_DNA"/>
</dbReference>
<dbReference type="Gene3D" id="1.25.40.550">
    <property type="entry name" value="Aar2, C-terminal domain-like"/>
    <property type="match status" value="1"/>
</dbReference>
<dbReference type="GO" id="GO:0000244">
    <property type="term" value="P:spliceosomal tri-snRNP complex assembly"/>
    <property type="evidence" value="ECO:0007669"/>
    <property type="project" value="TreeGrafter"/>
</dbReference>
<accession>F0W3U1</accession>
<dbReference type="InterPro" id="IPR007946">
    <property type="entry name" value="AAR2"/>
</dbReference>
<dbReference type="InterPro" id="IPR033647">
    <property type="entry name" value="Aar2_N"/>
</dbReference>
<feature type="domain" description="AAR2 C-terminal" evidence="2">
    <location>
        <begin position="218"/>
        <end position="365"/>
    </location>
</feature>
<dbReference type="InterPro" id="IPR038516">
    <property type="entry name" value="AAR2_N_sf"/>
</dbReference>
<dbReference type="PANTHER" id="PTHR12689:SF4">
    <property type="entry name" value="PROTEIN AAR2 HOMOLOG"/>
    <property type="match status" value="1"/>
</dbReference>
<organism evidence="4">
    <name type="scientific">Albugo laibachii Nc14</name>
    <dbReference type="NCBI Taxonomy" id="890382"/>
    <lineage>
        <taxon>Eukaryota</taxon>
        <taxon>Sar</taxon>
        <taxon>Stramenopiles</taxon>
        <taxon>Oomycota</taxon>
        <taxon>Peronosporomycetes</taxon>
        <taxon>Albuginales</taxon>
        <taxon>Albuginaceae</taxon>
        <taxon>Albugo</taxon>
    </lineage>
</organism>
<dbReference type="Gene3D" id="2.60.34.20">
    <property type="match status" value="1"/>
</dbReference>
<dbReference type="PANTHER" id="PTHR12689">
    <property type="entry name" value="A1 CISTRON SPLICING FACTOR AAR2-RELATED"/>
    <property type="match status" value="1"/>
</dbReference>
<evidence type="ECO:0000313" key="4">
    <source>
        <dbReference type="EMBL" id="CCA15689.1"/>
    </source>
</evidence>